<proteinExistence type="inferred from homology"/>
<dbReference type="InterPro" id="IPR012944">
    <property type="entry name" value="SusD_RagB_dom"/>
</dbReference>
<evidence type="ECO:0000256" key="5">
    <source>
        <dbReference type="ARBA" id="ARBA00023237"/>
    </source>
</evidence>
<keyword evidence="5" id="KW-0998">Cell outer membrane</keyword>
<dbReference type="SUPFAM" id="SSF48452">
    <property type="entry name" value="TPR-like"/>
    <property type="match status" value="1"/>
</dbReference>
<evidence type="ECO:0000256" key="4">
    <source>
        <dbReference type="ARBA" id="ARBA00023136"/>
    </source>
</evidence>
<evidence type="ECO:0000313" key="9">
    <source>
        <dbReference type="EMBL" id="MCH7396472.1"/>
    </source>
</evidence>
<evidence type="ECO:0000259" key="8">
    <source>
        <dbReference type="Pfam" id="PF14322"/>
    </source>
</evidence>
<evidence type="ECO:0000256" key="6">
    <source>
        <dbReference type="SAM" id="SignalP"/>
    </source>
</evidence>
<accession>A0ABS9UIN3</accession>
<evidence type="ECO:0000256" key="1">
    <source>
        <dbReference type="ARBA" id="ARBA00004442"/>
    </source>
</evidence>
<feature type="chain" id="PRO_5045881259" evidence="6">
    <location>
        <begin position="27"/>
        <end position="501"/>
    </location>
</feature>
<dbReference type="Gene3D" id="1.25.40.390">
    <property type="match status" value="1"/>
</dbReference>
<dbReference type="InterPro" id="IPR033985">
    <property type="entry name" value="SusD-like_N"/>
</dbReference>
<gene>
    <name evidence="9" type="ORF">MM236_00670</name>
</gene>
<dbReference type="PROSITE" id="PS51257">
    <property type="entry name" value="PROKAR_LIPOPROTEIN"/>
    <property type="match status" value="1"/>
</dbReference>
<evidence type="ECO:0000256" key="2">
    <source>
        <dbReference type="ARBA" id="ARBA00006275"/>
    </source>
</evidence>
<organism evidence="9 10">
    <name type="scientific">Belliella calami</name>
    <dbReference type="NCBI Taxonomy" id="2923436"/>
    <lineage>
        <taxon>Bacteria</taxon>
        <taxon>Pseudomonadati</taxon>
        <taxon>Bacteroidota</taxon>
        <taxon>Cytophagia</taxon>
        <taxon>Cytophagales</taxon>
        <taxon>Cyclobacteriaceae</taxon>
        <taxon>Belliella</taxon>
    </lineage>
</organism>
<sequence>MKKSIYINLKNILLFSGLLLSSSCMDFLEERNESNYTQENYFQTPEHAEAAINHLYSSLRFISNGAGTYGESPFMSLEFPTGLVNTEVGQSQFNNTLRNLTTNTENNYFNVWWEQSYRAIANANLAIERIPDILMNENTQQNLIAEAHFFRAFNYFNLVRLFGDIPFITVPIDADSELLYPSRSSQESIYELIVSDLQIAEESSIPASTTNGRISQGAIKSLLAQVYLTMAGYPLQAGDNYYTLAAEKAKEVIDQGTYRLFDTYDDLHDPSVQLSGEIIFKNQYLIGFATSGMTAWLLPRNRNISQFSDEFGVMFPTPAFINSHEPEDLRIAERGFYYTSYPSINNPSQEVSFGGHYIYKYFDEEAVLNTAQSELGFIFIRYAEVLLTFAEAGFEAYGATSEVLDAVNVIRERANLELYTAGNLTREAIWKERFHELAFENKTWYDMIRRRMVMNLATGTFENFVGHSFTYGPTLSEKYLLFAIPQREIDNNSNLTQNPEW</sequence>
<evidence type="ECO:0000256" key="3">
    <source>
        <dbReference type="ARBA" id="ARBA00022729"/>
    </source>
</evidence>
<feature type="domain" description="SusD-like N-terminal" evidence="8">
    <location>
        <begin position="26"/>
        <end position="228"/>
    </location>
</feature>
<evidence type="ECO:0000259" key="7">
    <source>
        <dbReference type="Pfam" id="PF07980"/>
    </source>
</evidence>
<evidence type="ECO:0000313" key="10">
    <source>
        <dbReference type="Proteomes" id="UP001165488"/>
    </source>
</evidence>
<dbReference type="Pfam" id="PF14322">
    <property type="entry name" value="SusD-like_3"/>
    <property type="match status" value="1"/>
</dbReference>
<dbReference type="InterPro" id="IPR011990">
    <property type="entry name" value="TPR-like_helical_dom_sf"/>
</dbReference>
<name>A0ABS9UIN3_9BACT</name>
<dbReference type="CDD" id="cd08977">
    <property type="entry name" value="SusD"/>
    <property type="match status" value="1"/>
</dbReference>
<dbReference type="Pfam" id="PF07980">
    <property type="entry name" value="SusD_RagB"/>
    <property type="match status" value="1"/>
</dbReference>
<feature type="domain" description="RagB/SusD" evidence="7">
    <location>
        <begin position="335"/>
        <end position="501"/>
    </location>
</feature>
<dbReference type="RefSeq" id="WP_241272993.1">
    <property type="nucleotide sequence ID" value="NZ_JAKZGS010000001.1"/>
</dbReference>
<comment type="subcellular location">
    <subcellularLocation>
        <location evidence="1">Cell outer membrane</location>
    </subcellularLocation>
</comment>
<protein>
    <submittedName>
        <fullName evidence="9">RagB/SusD family nutrient uptake outer membrane protein</fullName>
    </submittedName>
</protein>
<keyword evidence="3 6" id="KW-0732">Signal</keyword>
<keyword evidence="10" id="KW-1185">Reference proteome</keyword>
<dbReference type="EMBL" id="JAKZGS010000001">
    <property type="protein sequence ID" value="MCH7396472.1"/>
    <property type="molecule type" value="Genomic_DNA"/>
</dbReference>
<reference evidence="9" key="1">
    <citation type="submission" date="2022-03" db="EMBL/GenBank/DDBJ databases">
        <title>De novo assembled genomes of Belliella spp. (Cyclobacteriaceae) strains.</title>
        <authorList>
            <person name="Szabo A."/>
            <person name="Korponai K."/>
            <person name="Felfoldi T."/>
        </authorList>
    </citation>
    <scope>NUCLEOTIDE SEQUENCE</scope>
    <source>
        <strain evidence="9">DSM 107340</strain>
    </source>
</reference>
<comment type="caution">
    <text evidence="9">The sequence shown here is derived from an EMBL/GenBank/DDBJ whole genome shotgun (WGS) entry which is preliminary data.</text>
</comment>
<feature type="signal peptide" evidence="6">
    <location>
        <begin position="1"/>
        <end position="26"/>
    </location>
</feature>
<dbReference type="Proteomes" id="UP001165488">
    <property type="component" value="Unassembled WGS sequence"/>
</dbReference>
<keyword evidence="4" id="KW-0472">Membrane</keyword>
<comment type="similarity">
    <text evidence="2">Belongs to the SusD family.</text>
</comment>